<dbReference type="Pfam" id="PF07734">
    <property type="entry name" value="FBA_1"/>
    <property type="match status" value="1"/>
</dbReference>
<feature type="domain" description="F-box" evidence="1">
    <location>
        <begin position="1"/>
        <end position="48"/>
    </location>
</feature>
<dbReference type="SUPFAM" id="SSF81383">
    <property type="entry name" value="F-box domain"/>
    <property type="match status" value="1"/>
</dbReference>
<dbReference type="InterPro" id="IPR050796">
    <property type="entry name" value="SCF_F-box_component"/>
</dbReference>
<evidence type="ECO:0000313" key="3">
    <source>
        <dbReference type="Proteomes" id="UP000029121"/>
    </source>
</evidence>
<dbReference type="CDD" id="cd22157">
    <property type="entry name" value="F-box_AtFBW1-like"/>
    <property type="match status" value="1"/>
</dbReference>
<dbReference type="OrthoDB" id="1277310at2759"/>
<dbReference type="InterPro" id="IPR001810">
    <property type="entry name" value="F-box_dom"/>
</dbReference>
<accession>R0G9Z2</accession>
<dbReference type="InterPro" id="IPR036047">
    <property type="entry name" value="F-box-like_dom_sf"/>
</dbReference>
<evidence type="ECO:0000313" key="2">
    <source>
        <dbReference type="EMBL" id="EOA32386.1"/>
    </source>
</evidence>
<dbReference type="Pfam" id="PF00646">
    <property type="entry name" value="F-box"/>
    <property type="match status" value="1"/>
</dbReference>
<name>R0G9Z2_9BRAS</name>
<evidence type="ECO:0000259" key="1">
    <source>
        <dbReference type="PROSITE" id="PS50181"/>
    </source>
</evidence>
<dbReference type="Proteomes" id="UP000029121">
    <property type="component" value="Unassembled WGS sequence"/>
</dbReference>
<dbReference type="InterPro" id="IPR017451">
    <property type="entry name" value="F-box-assoc_interact_dom"/>
</dbReference>
<protein>
    <recommendedName>
        <fullName evidence="1">F-box domain-containing protein</fullName>
    </recommendedName>
</protein>
<dbReference type="InterPro" id="IPR006527">
    <property type="entry name" value="F-box-assoc_dom_typ1"/>
</dbReference>
<proteinExistence type="predicted"/>
<gene>
    <name evidence="2" type="ORF">CARUB_v10015653mg</name>
</gene>
<dbReference type="EMBL" id="KB870807">
    <property type="protein sequence ID" value="EOA32386.1"/>
    <property type="molecule type" value="Genomic_DNA"/>
</dbReference>
<dbReference type="KEGG" id="crb:17891604"/>
<reference evidence="3" key="1">
    <citation type="journal article" date="2013" name="Nat. Genet.">
        <title>The Capsella rubella genome and the genomic consequences of rapid mating system evolution.</title>
        <authorList>
            <person name="Slotte T."/>
            <person name="Hazzouri K.M."/>
            <person name="Agren J.A."/>
            <person name="Koenig D."/>
            <person name="Maumus F."/>
            <person name="Guo Y.L."/>
            <person name="Steige K."/>
            <person name="Platts A.E."/>
            <person name="Escobar J.S."/>
            <person name="Newman L.K."/>
            <person name="Wang W."/>
            <person name="Mandakova T."/>
            <person name="Vello E."/>
            <person name="Smith L.M."/>
            <person name="Henz S.R."/>
            <person name="Steffen J."/>
            <person name="Takuno S."/>
            <person name="Brandvain Y."/>
            <person name="Coop G."/>
            <person name="Andolfatto P."/>
            <person name="Hu T.T."/>
            <person name="Blanchette M."/>
            <person name="Clark R.M."/>
            <person name="Quesneville H."/>
            <person name="Nordborg M."/>
            <person name="Gaut B.S."/>
            <person name="Lysak M.A."/>
            <person name="Jenkins J."/>
            <person name="Grimwood J."/>
            <person name="Chapman J."/>
            <person name="Prochnik S."/>
            <person name="Shu S."/>
            <person name="Rokhsar D."/>
            <person name="Schmutz J."/>
            <person name="Weigel D."/>
            <person name="Wright S.I."/>
        </authorList>
    </citation>
    <scope>NUCLEOTIDE SEQUENCE [LARGE SCALE GENOMIC DNA]</scope>
    <source>
        <strain evidence="3">cv. Monte Gargano</strain>
    </source>
</reference>
<dbReference type="PANTHER" id="PTHR31672">
    <property type="entry name" value="BNACNNG10540D PROTEIN"/>
    <property type="match status" value="1"/>
</dbReference>
<sequence length="374" mass="43332">MDGLSLPIGLVEEILYRTPVESLVRFKATCKEWNNLISSDTRFMYKHLDDHTPERFIRIHDHDAVQIMDPVTGIHTETPIPDEFHHPFPVSWMVHCDGLMLCRCEDWTRGRGQTVLLAVWNPVLRKIKLIDPLVCFWSRDYFGIGYHRESRDNYKILRFVYNDGEPYRDCEIYEFKSASWRAIDAGFDAGLDMEWECSVSVKGNMYWIAETEERCIILCFNFSVETFKEICACPLFWDSTKRLECYSGDKISLLTQAGGESRDIEVWITNKLSDEVISFTKFFNVATTPDLPRLQLYTSPGFSIGKHRNIVAWCERVGTVQGDEQLYSFFTLYDIDHEGGVRKEIVTATRPLNDFNGLSICSCIYFPSLIPVPE</sequence>
<keyword evidence="3" id="KW-1185">Reference proteome</keyword>
<dbReference type="NCBIfam" id="TIGR01640">
    <property type="entry name" value="F_box_assoc_1"/>
    <property type="match status" value="1"/>
</dbReference>
<dbReference type="SMART" id="SM00256">
    <property type="entry name" value="FBOX"/>
    <property type="match status" value="1"/>
</dbReference>
<organism evidence="2 3">
    <name type="scientific">Capsella rubella</name>
    <dbReference type="NCBI Taxonomy" id="81985"/>
    <lineage>
        <taxon>Eukaryota</taxon>
        <taxon>Viridiplantae</taxon>
        <taxon>Streptophyta</taxon>
        <taxon>Embryophyta</taxon>
        <taxon>Tracheophyta</taxon>
        <taxon>Spermatophyta</taxon>
        <taxon>Magnoliopsida</taxon>
        <taxon>eudicotyledons</taxon>
        <taxon>Gunneridae</taxon>
        <taxon>Pentapetalae</taxon>
        <taxon>rosids</taxon>
        <taxon>malvids</taxon>
        <taxon>Brassicales</taxon>
        <taxon>Brassicaceae</taxon>
        <taxon>Camelineae</taxon>
        <taxon>Capsella</taxon>
    </lineage>
</organism>
<dbReference type="PROSITE" id="PS50181">
    <property type="entry name" value="FBOX"/>
    <property type="match status" value="1"/>
</dbReference>
<dbReference type="PANTHER" id="PTHR31672:SF13">
    <property type="entry name" value="F-BOX PROTEIN CPR30-LIKE"/>
    <property type="match status" value="1"/>
</dbReference>
<dbReference type="AlphaFoldDB" id="R0G9Z2"/>
<dbReference type="InterPro" id="IPR011043">
    <property type="entry name" value="Gal_Oxase/kelch_b-propeller"/>
</dbReference>
<dbReference type="SUPFAM" id="SSF50965">
    <property type="entry name" value="Galactose oxidase, central domain"/>
    <property type="match status" value="1"/>
</dbReference>